<keyword evidence="3" id="KW-1185">Reference proteome</keyword>
<feature type="domain" description="F-box" evidence="1">
    <location>
        <begin position="17"/>
        <end position="51"/>
    </location>
</feature>
<dbReference type="SUPFAM" id="SSF52047">
    <property type="entry name" value="RNI-like"/>
    <property type="match status" value="1"/>
</dbReference>
<dbReference type="InterPro" id="IPR055411">
    <property type="entry name" value="LRR_FXL15/At3g58940/PEG3-like"/>
</dbReference>
<name>A0A9Q0JMM8_9ROSI</name>
<dbReference type="PANTHER" id="PTHR31639">
    <property type="entry name" value="F-BOX PROTEIN-LIKE"/>
    <property type="match status" value="1"/>
</dbReference>
<reference evidence="2" key="2">
    <citation type="journal article" date="2023" name="Plants (Basel)">
        <title>Annotation of the Turnera subulata (Passifloraceae) Draft Genome Reveals the S-Locus Evolved after the Divergence of Turneroideae from Passifloroideae in a Stepwise Manner.</title>
        <authorList>
            <person name="Henning P.M."/>
            <person name="Roalson E.H."/>
            <person name="Mir W."/>
            <person name="McCubbin A.G."/>
            <person name="Shore J.S."/>
        </authorList>
    </citation>
    <scope>NUCLEOTIDE SEQUENCE</scope>
    <source>
        <strain evidence="2">F60SS</strain>
    </source>
</reference>
<dbReference type="InterPro" id="IPR036047">
    <property type="entry name" value="F-box-like_dom_sf"/>
</dbReference>
<dbReference type="Pfam" id="PF00646">
    <property type="entry name" value="F-box"/>
    <property type="match status" value="1"/>
</dbReference>
<organism evidence="2 3">
    <name type="scientific">Turnera subulata</name>
    <dbReference type="NCBI Taxonomy" id="218843"/>
    <lineage>
        <taxon>Eukaryota</taxon>
        <taxon>Viridiplantae</taxon>
        <taxon>Streptophyta</taxon>
        <taxon>Embryophyta</taxon>
        <taxon>Tracheophyta</taxon>
        <taxon>Spermatophyta</taxon>
        <taxon>Magnoliopsida</taxon>
        <taxon>eudicotyledons</taxon>
        <taxon>Gunneridae</taxon>
        <taxon>Pentapetalae</taxon>
        <taxon>rosids</taxon>
        <taxon>fabids</taxon>
        <taxon>Malpighiales</taxon>
        <taxon>Passifloraceae</taxon>
        <taxon>Turnera</taxon>
    </lineage>
</organism>
<dbReference type="InterPro" id="IPR001810">
    <property type="entry name" value="F-box_dom"/>
</dbReference>
<dbReference type="Pfam" id="PF08387">
    <property type="entry name" value="FBD"/>
    <property type="match status" value="1"/>
</dbReference>
<accession>A0A9Q0JMM8</accession>
<dbReference type="InterPro" id="IPR006566">
    <property type="entry name" value="FBD"/>
</dbReference>
<dbReference type="Gene3D" id="3.80.10.10">
    <property type="entry name" value="Ribonuclease Inhibitor"/>
    <property type="match status" value="1"/>
</dbReference>
<comment type="caution">
    <text evidence="2">The sequence shown here is derived from an EMBL/GenBank/DDBJ whole genome shotgun (WGS) entry which is preliminary data.</text>
</comment>
<dbReference type="OrthoDB" id="629734at2759"/>
<evidence type="ECO:0000313" key="3">
    <source>
        <dbReference type="Proteomes" id="UP001141552"/>
    </source>
</evidence>
<protein>
    <recommendedName>
        <fullName evidence="1">F-box domain-containing protein</fullName>
    </recommendedName>
</protein>
<dbReference type="Pfam" id="PF24758">
    <property type="entry name" value="LRR_At5g56370"/>
    <property type="match status" value="1"/>
</dbReference>
<sequence>MEKVRRKHDKSIERSEIDRISNLPWDVLDTILVNLSLKDAARTSILSKKWRYKWTSLSQYIVDDKCIPSSVMDKAARWVEIKKIIDQVRSNHSGPIEKFKLTAYCRPDYSDLNQWITFLTEKGIKELSIQEFSLIAHFKLPPCIFSCPKLTCLELYGCVLRLPSSFRGFDCLKTLQLSQVSITSDTLELLVSNCYVLERLTLLNIDHLSFVKIHNPNLKYVKIDSKFGDICLGNGPHLASVDIRMIPIHDGRAIHQPPEEKESNLVRVLGSFHGTKRLSLSNQFLEFLVNVFVPPRLPLLASLLSLSLREIRFTHIKDIVASIFIIRSAPNLSDLHVTVETSDEVYDPVMELMTQCYCGIYFSHLKVINIRGIFGTEIEWEFIKFLLCHSPVLESMTIVKYIGDRIPEWQLLGVDRASNHVKFTSLSL</sequence>
<dbReference type="SUPFAM" id="SSF81383">
    <property type="entry name" value="F-box domain"/>
    <property type="match status" value="1"/>
</dbReference>
<dbReference type="Proteomes" id="UP001141552">
    <property type="component" value="Unassembled WGS sequence"/>
</dbReference>
<reference evidence="2" key="1">
    <citation type="submission" date="2022-02" db="EMBL/GenBank/DDBJ databases">
        <authorList>
            <person name="Henning P.M."/>
            <person name="McCubbin A.G."/>
            <person name="Shore J.S."/>
        </authorList>
    </citation>
    <scope>NUCLEOTIDE SEQUENCE</scope>
    <source>
        <strain evidence="2">F60SS</strain>
        <tissue evidence="2">Leaves</tissue>
    </source>
</reference>
<dbReference type="PROSITE" id="PS50181">
    <property type="entry name" value="FBOX"/>
    <property type="match status" value="1"/>
</dbReference>
<gene>
    <name evidence="2" type="ORF">Tsubulata_021645</name>
</gene>
<dbReference type="InterPro" id="IPR032675">
    <property type="entry name" value="LRR_dom_sf"/>
</dbReference>
<proteinExistence type="predicted"/>
<evidence type="ECO:0000259" key="1">
    <source>
        <dbReference type="PROSITE" id="PS50181"/>
    </source>
</evidence>
<dbReference type="EMBL" id="JAKUCV010001418">
    <property type="protein sequence ID" value="KAJ4846482.1"/>
    <property type="molecule type" value="Genomic_DNA"/>
</dbReference>
<dbReference type="PANTHER" id="PTHR31639:SF278">
    <property type="entry name" value="F-BOX DOMAIN-CONTAINING PROTEIN"/>
    <property type="match status" value="1"/>
</dbReference>
<dbReference type="AlphaFoldDB" id="A0A9Q0JMM8"/>
<evidence type="ECO:0000313" key="2">
    <source>
        <dbReference type="EMBL" id="KAJ4846482.1"/>
    </source>
</evidence>